<dbReference type="Proteomes" id="UP001415857">
    <property type="component" value="Unassembled WGS sequence"/>
</dbReference>
<keyword evidence="2 3" id="KW-0472">Membrane</keyword>
<name>A0AAP0WZB7_LIQFO</name>
<dbReference type="EMBL" id="JBBPBK010000008">
    <property type="protein sequence ID" value="KAK9280435.1"/>
    <property type="molecule type" value="Genomic_DNA"/>
</dbReference>
<dbReference type="InterPro" id="IPR044839">
    <property type="entry name" value="NDR1-like"/>
</dbReference>
<comment type="subcellular location">
    <subcellularLocation>
        <location evidence="1">Membrane</location>
    </subcellularLocation>
</comment>
<accession>A0AAP0WZB7</accession>
<evidence type="ECO:0000256" key="2">
    <source>
        <dbReference type="ARBA" id="ARBA00023136"/>
    </source>
</evidence>
<sequence>MEDPTNPVICYPEEFSPDQPSSQVSHYPIVQPTTYQPPPVHHRHDHHETSGGLEIYCVCLDGIVSVGILCFIIGLIGGLPFLLISLGSYAYPEFALNSVSISPFNLSNSDSHTTTTTNWNISLHVRNPDRKASISYDMAQASLSNKKTQFLSPGSIPAFLLGKKDSTLVKASLAASSVYMDDTLRNAILDCMSTSGGAVDLTLKMGALVRFHPWKSSEVKGSVWVSCKGVKMEFLSNSTSATMVGGSRNCEVVPKYF</sequence>
<organism evidence="4 5">
    <name type="scientific">Liquidambar formosana</name>
    <name type="common">Formosan gum</name>
    <dbReference type="NCBI Taxonomy" id="63359"/>
    <lineage>
        <taxon>Eukaryota</taxon>
        <taxon>Viridiplantae</taxon>
        <taxon>Streptophyta</taxon>
        <taxon>Embryophyta</taxon>
        <taxon>Tracheophyta</taxon>
        <taxon>Spermatophyta</taxon>
        <taxon>Magnoliopsida</taxon>
        <taxon>eudicotyledons</taxon>
        <taxon>Gunneridae</taxon>
        <taxon>Pentapetalae</taxon>
        <taxon>Saxifragales</taxon>
        <taxon>Altingiaceae</taxon>
        <taxon>Liquidambar</taxon>
    </lineage>
</organism>
<reference evidence="4 5" key="1">
    <citation type="journal article" date="2024" name="Plant J.">
        <title>Genome sequences and population genomics reveal climatic adaptation and genomic divergence between two closely related sweetgum species.</title>
        <authorList>
            <person name="Xu W.Q."/>
            <person name="Ren C.Q."/>
            <person name="Zhang X.Y."/>
            <person name="Comes H.P."/>
            <person name="Liu X.H."/>
            <person name="Li Y.G."/>
            <person name="Kettle C.J."/>
            <person name="Jalonen R."/>
            <person name="Gaisberger H."/>
            <person name="Ma Y.Z."/>
            <person name="Qiu Y.X."/>
        </authorList>
    </citation>
    <scope>NUCLEOTIDE SEQUENCE [LARGE SCALE GENOMIC DNA]</scope>
    <source>
        <strain evidence="4">Hangzhou</strain>
    </source>
</reference>
<keyword evidence="3" id="KW-1133">Transmembrane helix</keyword>
<gene>
    <name evidence="4" type="ORF">L1049_014125</name>
</gene>
<dbReference type="AlphaFoldDB" id="A0AAP0WZB7"/>
<keyword evidence="5" id="KW-1185">Reference proteome</keyword>
<evidence type="ECO:0000256" key="1">
    <source>
        <dbReference type="ARBA" id="ARBA00004370"/>
    </source>
</evidence>
<evidence type="ECO:0008006" key="6">
    <source>
        <dbReference type="Google" id="ProtNLM"/>
    </source>
</evidence>
<keyword evidence="3" id="KW-0812">Transmembrane</keyword>
<protein>
    <recommendedName>
        <fullName evidence="6">Late embryogenesis abundant protein LEA-2 subgroup domain-containing protein</fullName>
    </recommendedName>
</protein>
<dbReference type="PANTHER" id="PTHR31234">
    <property type="entry name" value="LATE EMBRYOGENESIS ABUNDANT (LEA) HYDROXYPROLINE-RICH GLYCOPROTEIN FAMILY"/>
    <property type="match status" value="1"/>
</dbReference>
<feature type="transmembrane region" description="Helical" evidence="3">
    <location>
        <begin position="63"/>
        <end position="84"/>
    </location>
</feature>
<evidence type="ECO:0000256" key="3">
    <source>
        <dbReference type="SAM" id="Phobius"/>
    </source>
</evidence>
<evidence type="ECO:0000313" key="5">
    <source>
        <dbReference type="Proteomes" id="UP001415857"/>
    </source>
</evidence>
<dbReference type="GO" id="GO:0098542">
    <property type="term" value="P:defense response to other organism"/>
    <property type="evidence" value="ECO:0007669"/>
    <property type="project" value="InterPro"/>
</dbReference>
<proteinExistence type="predicted"/>
<comment type="caution">
    <text evidence="4">The sequence shown here is derived from an EMBL/GenBank/DDBJ whole genome shotgun (WGS) entry which is preliminary data.</text>
</comment>
<dbReference type="PANTHER" id="PTHR31234:SF2">
    <property type="entry name" value="OS05G0199100 PROTEIN"/>
    <property type="match status" value="1"/>
</dbReference>
<dbReference type="GO" id="GO:0005886">
    <property type="term" value="C:plasma membrane"/>
    <property type="evidence" value="ECO:0007669"/>
    <property type="project" value="TreeGrafter"/>
</dbReference>
<evidence type="ECO:0000313" key="4">
    <source>
        <dbReference type="EMBL" id="KAK9280435.1"/>
    </source>
</evidence>